<dbReference type="EMBL" id="CADCTR010002311">
    <property type="protein sequence ID" value="CAA9345450.1"/>
    <property type="molecule type" value="Genomic_DNA"/>
</dbReference>
<dbReference type="AlphaFoldDB" id="A0A6J4M099"/>
<accession>A0A6J4M099</accession>
<evidence type="ECO:0000313" key="1">
    <source>
        <dbReference type="EMBL" id="CAA9345450.1"/>
    </source>
</evidence>
<name>A0A6J4M099_9CHLR</name>
<sequence length="91" mass="10616">MPLAQEKHKELDELARQCQEAARVYRDPKFRRSLDDLQDNPEERDKAKGNANAYFRGKGVEIPDGAELHVKDGSLHVGICFFEFCVWYRVY</sequence>
<protein>
    <submittedName>
        <fullName evidence="1">Uncharacterized protein</fullName>
    </submittedName>
</protein>
<proteinExistence type="predicted"/>
<reference evidence="1" key="1">
    <citation type="submission" date="2020-02" db="EMBL/GenBank/DDBJ databases">
        <authorList>
            <person name="Meier V. D."/>
        </authorList>
    </citation>
    <scope>NUCLEOTIDE SEQUENCE</scope>
    <source>
        <strain evidence="1">AVDCRST_MAG93</strain>
    </source>
</reference>
<organism evidence="1">
    <name type="scientific">uncultured Chloroflexia bacterium</name>
    <dbReference type="NCBI Taxonomy" id="1672391"/>
    <lineage>
        <taxon>Bacteria</taxon>
        <taxon>Bacillati</taxon>
        <taxon>Chloroflexota</taxon>
        <taxon>Chloroflexia</taxon>
        <taxon>environmental samples</taxon>
    </lineage>
</organism>
<gene>
    <name evidence="1" type="ORF">AVDCRST_MAG93-6863</name>
</gene>